<feature type="domain" description="Nuclease associated modular" evidence="2">
    <location>
        <begin position="110"/>
        <end position="140"/>
    </location>
</feature>
<keyword evidence="3" id="KW-1185">Reference proteome</keyword>
<protein>
    <submittedName>
        <fullName evidence="4">Inner centromere protein isoform X1</fullName>
    </submittedName>
</protein>
<reference evidence="4" key="2">
    <citation type="submission" date="2025-08" db="UniProtKB">
        <authorList>
            <consortium name="RefSeq"/>
        </authorList>
    </citation>
    <scope>IDENTIFICATION</scope>
    <source>
        <tissue evidence="4">Leaf</tissue>
    </source>
</reference>
<dbReference type="PANTHER" id="PTHR34199">
    <property type="entry name" value="NUMOD3 MOTIF FAMILY PROTEIN, EXPRESSED"/>
    <property type="match status" value="1"/>
</dbReference>
<feature type="compositionally biased region" description="Basic and acidic residues" evidence="1">
    <location>
        <begin position="268"/>
        <end position="283"/>
    </location>
</feature>
<evidence type="ECO:0000259" key="2">
    <source>
        <dbReference type="Pfam" id="PF07460"/>
    </source>
</evidence>
<dbReference type="Proteomes" id="UP000515151">
    <property type="component" value="Chromosome 1"/>
</dbReference>
<dbReference type="PANTHER" id="PTHR34199:SF1">
    <property type="entry name" value="HISTONE-LYSINE N-METHYLTRANSFERASE, H3 LYSINE-79 SPECIFIC-LIKE PROTEIN"/>
    <property type="match status" value="1"/>
</dbReference>
<evidence type="ECO:0000256" key="1">
    <source>
        <dbReference type="SAM" id="MobiDB-lite"/>
    </source>
</evidence>
<dbReference type="AlphaFoldDB" id="A0A6P8E178"/>
<gene>
    <name evidence="4" type="primary">LOC116209124</name>
</gene>
<reference evidence="3" key="1">
    <citation type="journal article" date="2020" name="Plant Biotechnol. J.">
        <title>The pomegranate (Punica granatum L.) draft genome dissects genetic divergence between soft- and hard-seeded cultivars.</title>
        <authorList>
            <person name="Luo X."/>
            <person name="Li H."/>
            <person name="Wu Z."/>
            <person name="Yao W."/>
            <person name="Zhao P."/>
            <person name="Cao D."/>
            <person name="Yu H."/>
            <person name="Li K."/>
            <person name="Poudel K."/>
            <person name="Zhao D."/>
            <person name="Zhang F."/>
            <person name="Xia X."/>
            <person name="Chen L."/>
            <person name="Wang Q."/>
            <person name="Jing D."/>
            <person name="Cao S."/>
        </authorList>
    </citation>
    <scope>NUCLEOTIDE SEQUENCE [LARGE SCALE GENOMIC DNA]</scope>
    <source>
        <strain evidence="3">cv. Tunisia</strain>
    </source>
</reference>
<evidence type="ECO:0000313" key="3">
    <source>
        <dbReference type="Proteomes" id="UP000515151"/>
    </source>
</evidence>
<organism evidence="3 4">
    <name type="scientific">Punica granatum</name>
    <name type="common">Pomegranate</name>
    <dbReference type="NCBI Taxonomy" id="22663"/>
    <lineage>
        <taxon>Eukaryota</taxon>
        <taxon>Viridiplantae</taxon>
        <taxon>Streptophyta</taxon>
        <taxon>Embryophyta</taxon>
        <taxon>Tracheophyta</taxon>
        <taxon>Spermatophyta</taxon>
        <taxon>Magnoliopsida</taxon>
        <taxon>eudicotyledons</taxon>
        <taxon>Gunneridae</taxon>
        <taxon>Pentapetalae</taxon>
        <taxon>rosids</taxon>
        <taxon>malvids</taxon>
        <taxon>Myrtales</taxon>
        <taxon>Lythraceae</taxon>
        <taxon>Punica</taxon>
    </lineage>
</organism>
<dbReference type="GeneID" id="116209124"/>
<dbReference type="RefSeq" id="XP_031398543.1">
    <property type="nucleotide sequence ID" value="XM_031542683.1"/>
</dbReference>
<feature type="region of interest" description="Disordered" evidence="1">
    <location>
        <begin position="264"/>
        <end position="283"/>
    </location>
</feature>
<dbReference type="Pfam" id="PF07460">
    <property type="entry name" value="NUMOD3"/>
    <property type="match status" value="1"/>
</dbReference>
<dbReference type="OrthoDB" id="6013at2759"/>
<sequence length="373" mass="43619">MMLVNSIRKLSLLNLNPLFNCATSIPSPPSLGHAMDEKMALPFCLKWSLSPPFLDAVAYSSMRFSHSRALQVGASAVETQLGLYLHENQTEEDQLNEVQINGDDDFRERERRRKIGLANKGKVPWNVGKKHSAETREKIRQRTIEALRNPKVRKKMGEHPRPHSDQIKAKIRSSLRRIWGERLKEKRLKENFYLSWWNNIAKTAKQGLGDQEELEWDSFDKIKRELALQQLKRMAEKEAAKIIAMVKAHRAAEAKAERLARLARKRKEREEKRKEREEKKKMMPKNLKENKDELQVNRLKQRLEKIHRKKAVAVQRDTTLSHMPSWEKMDLEHIKKKKVTNRLSLADQIQAARNKRAESIAQEPFLAYNSSFQ</sequence>
<proteinExistence type="predicted"/>
<dbReference type="GO" id="GO:0003677">
    <property type="term" value="F:DNA binding"/>
    <property type="evidence" value="ECO:0007669"/>
    <property type="project" value="InterPro"/>
</dbReference>
<accession>A0A6P8E178</accession>
<name>A0A6P8E178_PUNGR</name>
<evidence type="ECO:0000313" key="4">
    <source>
        <dbReference type="RefSeq" id="XP_031398543.1"/>
    </source>
</evidence>
<dbReference type="InterPro" id="IPR003611">
    <property type="entry name" value="NUMOD3"/>
</dbReference>